<feature type="transmembrane region" description="Helical" evidence="7">
    <location>
        <begin position="145"/>
        <end position="168"/>
    </location>
</feature>
<dbReference type="GO" id="GO:0033211">
    <property type="term" value="P:adiponectin-activated signaling pathway"/>
    <property type="evidence" value="ECO:0007669"/>
    <property type="project" value="TreeGrafter"/>
</dbReference>
<name>A0A0N5A4Q8_PARTI</name>
<evidence type="ECO:0000256" key="5">
    <source>
        <dbReference type="ARBA" id="ARBA00023136"/>
    </source>
</evidence>
<dbReference type="AlphaFoldDB" id="A0A0N5A4Q8"/>
<feature type="binding site" evidence="6">
    <location>
        <position position="315"/>
    </location>
    <ligand>
        <name>Zn(2+)</name>
        <dbReference type="ChEBI" id="CHEBI:29105"/>
    </ligand>
</feature>
<comment type="similarity">
    <text evidence="2">Belongs to the ADIPOR family.</text>
</comment>
<sequence>MSELNEGAASSCYEELLDKTQDDEETENHITSLTPLTKDFEAEVHDGIVDLHRSTVQKKMNKFFACFPKLIDFENLPDWMKDNRFIKSGYRAPTDSLVHVCYSLAQFHNETVNIWSHILGSLIFISCGLWVLTRSHTMVPQMTKLVFLPFFLGAVSCMSCSAAFHLLLFKSQRLGTIFAKLDYSGIALLIIGSFIPWVYFSFICHNHLMIIYNTSITALGLLAIIVSLYDKFAEPKFRPVRAGVFLTMGLSAIIPCFHLLLIESWDIIKEQELLKWNIIMGCMYVFGALQYALRVPERFFHGKCDYLFSSHQFFHIFVVLAATIHFYGISKVAVYKMSSGSCAEQEVESGTTLWKKWFNSYG</sequence>
<dbReference type="GO" id="GO:0046872">
    <property type="term" value="F:metal ion binding"/>
    <property type="evidence" value="ECO:0007669"/>
    <property type="project" value="UniProtKB-KW"/>
</dbReference>
<dbReference type="PANTHER" id="PTHR20855:SF52">
    <property type="entry name" value="ADIPONECTIN RECEPTOR PROTEIN"/>
    <property type="match status" value="1"/>
</dbReference>
<keyword evidence="6" id="KW-0479">Metal-binding</keyword>
<evidence type="ECO:0000256" key="7">
    <source>
        <dbReference type="SAM" id="Phobius"/>
    </source>
</evidence>
<keyword evidence="6" id="KW-0862">Zinc</keyword>
<accession>A0A0N5A4Q8</accession>
<evidence type="ECO:0000256" key="4">
    <source>
        <dbReference type="ARBA" id="ARBA00022989"/>
    </source>
</evidence>
<proteinExistence type="inferred from homology"/>
<keyword evidence="5 7" id="KW-0472">Membrane</keyword>
<dbReference type="Pfam" id="PF03006">
    <property type="entry name" value="HlyIII"/>
    <property type="match status" value="1"/>
</dbReference>
<evidence type="ECO:0000313" key="8">
    <source>
        <dbReference type="Proteomes" id="UP000038045"/>
    </source>
</evidence>
<feature type="transmembrane region" description="Helical" evidence="7">
    <location>
        <begin position="183"/>
        <end position="203"/>
    </location>
</feature>
<feature type="transmembrane region" description="Helical" evidence="7">
    <location>
        <begin position="241"/>
        <end position="261"/>
    </location>
</feature>
<feature type="binding site" evidence="6">
    <location>
        <position position="165"/>
    </location>
    <ligand>
        <name>Zn(2+)</name>
        <dbReference type="ChEBI" id="CHEBI:29105"/>
    </ligand>
</feature>
<feature type="transmembrane region" description="Helical" evidence="7">
    <location>
        <begin position="273"/>
        <end position="293"/>
    </location>
</feature>
<evidence type="ECO:0000256" key="2">
    <source>
        <dbReference type="ARBA" id="ARBA00007018"/>
    </source>
</evidence>
<feature type="transmembrane region" description="Helical" evidence="7">
    <location>
        <begin position="313"/>
        <end position="329"/>
    </location>
</feature>
<evidence type="ECO:0000256" key="3">
    <source>
        <dbReference type="ARBA" id="ARBA00022692"/>
    </source>
</evidence>
<dbReference type="GO" id="GO:0038023">
    <property type="term" value="F:signaling receptor activity"/>
    <property type="evidence" value="ECO:0007669"/>
    <property type="project" value="TreeGrafter"/>
</dbReference>
<dbReference type="InterPro" id="IPR004254">
    <property type="entry name" value="AdipoR/HlyIII-related"/>
</dbReference>
<evidence type="ECO:0000256" key="6">
    <source>
        <dbReference type="PIRSR" id="PIRSR604254-1"/>
    </source>
</evidence>
<keyword evidence="3 7" id="KW-0812">Transmembrane</keyword>
<protein>
    <submittedName>
        <fullName evidence="9">HlyIII-domain-containing protein</fullName>
    </submittedName>
</protein>
<organism evidence="8 9">
    <name type="scientific">Parastrongyloides trichosuri</name>
    <name type="common">Possum-specific nematode worm</name>
    <dbReference type="NCBI Taxonomy" id="131310"/>
    <lineage>
        <taxon>Eukaryota</taxon>
        <taxon>Metazoa</taxon>
        <taxon>Ecdysozoa</taxon>
        <taxon>Nematoda</taxon>
        <taxon>Chromadorea</taxon>
        <taxon>Rhabditida</taxon>
        <taxon>Tylenchina</taxon>
        <taxon>Panagrolaimomorpha</taxon>
        <taxon>Strongyloidoidea</taxon>
        <taxon>Strongyloididae</taxon>
        <taxon>Parastrongyloides</taxon>
    </lineage>
</organism>
<dbReference type="GO" id="GO:0005886">
    <property type="term" value="C:plasma membrane"/>
    <property type="evidence" value="ECO:0007669"/>
    <property type="project" value="TreeGrafter"/>
</dbReference>
<feature type="transmembrane region" description="Helical" evidence="7">
    <location>
        <begin position="114"/>
        <end position="133"/>
    </location>
</feature>
<keyword evidence="4 7" id="KW-1133">Transmembrane helix</keyword>
<dbReference type="Proteomes" id="UP000038045">
    <property type="component" value="Unplaced"/>
</dbReference>
<feature type="transmembrane region" description="Helical" evidence="7">
    <location>
        <begin position="210"/>
        <end position="229"/>
    </location>
</feature>
<evidence type="ECO:0000313" key="9">
    <source>
        <dbReference type="WBParaSite" id="PTRK_0001668600.1"/>
    </source>
</evidence>
<dbReference type="STRING" id="131310.A0A0N5A4Q8"/>
<comment type="subcellular location">
    <subcellularLocation>
        <location evidence="1">Membrane</location>
        <topology evidence="1">Multi-pass membrane protein</topology>
    </subcellularLocation>
</comment>
<feature type="binding site" evidence="6">
    <location>
        <position position="311"/>
    </location>
    <ligand>
        <name>Zn(2+)</name>
        <dbReference type="ChEBI" id="CHEBI:29105"/>
    </ligand>
</feature>
<dbReference type="WBParaSite" id="PTRK_0001668600.1">
    <property type="protein sequence ID" value="PTRK_0001668600.1"/>
    <property type="gene ID" value="PTRK_0001668600"/>
</dbReference>
<evidence type="ECO:0000256" key="1">
    <source>
        <dbReference type="ARBA" id="ARBA00004141"/>
    </source>
</evidence>
<reference evidence="9" key="1">
    <citation type="submission" date="2017-02" db="UniProtKB">
        <authorList>
            <consortium name="WormBaseParasite"/>
        </authorList>
    </citation>
    <scope>IDENTIFICATION</scope>
</reference>
<keyword evidence="8" id="KW-1185">Reference proteome</keyword>
<dbReference type="PANTHER" id="PTHR20855">
    <property type="entry name" value="ADIPOR/PROGESTIN RECEPTOR-RELATED"/>
    <property type="match status" value="1"/>
</dbReference>